<evidence type="ECO:0000313" key="2">
    <source>
        <dbReference type="Proteomes" id="UP000003082"/>
    </source>
</evidence>
<dbReference type="EMBL" id="ACFU01000046">
    <property type="protein sequence ID" value="EEF12626.1"/>
    <property type="molecule type" value="Genomic_DNA"/>
</dbReference>
<dbReference type="AlphaFoldDB" id="B9D5U9"/>
<keyword evidence="2" id="KW-1185">Reference proteome</keyword>
<comment type="caution">
    <text evidence="1">The sequence shown here is derived from an EMBL/GenBank/DDBJ whole genome shotgun (WGS) entry which is preliminary data.</text>
</comment>
<organism evidence="1 2">
    <name type="scientific">Campylobacter rectus RM3267</name>
    <dbReference type="NCBI Taxonomy" id="553218"/>
    <lineage>
        <taxon>Bacteria</taxon>
        <taxon>Pseudomonadati</taxon>
        <taxon>Campylobacterota</taxon>
        <taxon>Epsilonproteobacteria</taxon>
        <taxon>Campylobacterales</taxon>
        <taxon>Campylobacteraceae</taxon>
        <taxon>Campylobacter</taxon>
    </lineage>
</organism>
<dbReference type="Proteomes" id="UP000003082">
    <property type="component" value="Unassembled WGS sequence"/>
</dbReference>
<proteinExistence type="predicted"/>
<reference evidence="1 2" key="1">
    <citation type="submission" date="2008-08" db="EMBL/GenBank/DDBJ databases">
        <authorList>
            <person name="Madupu R."/>
            <person name="Durkin A.S."/>
            <person name="Torralba M."/>
            <person name="Methe B."/>
            <person name="Sutton G.G."/>
            <person name="Strausberg R.L."/>
            <person name="Nelson K.E."/>
        </authorList>
    </citation>
    <scope>NUCLEOTIDE SEQUENCE [LARGE SCALE GENOMIC DNA]</scope>
    <source>
        <strain evidence="1 2">RM3267</strain>
    </source>
</reference>
<accession>B9D5U9</accession>
<evidence type="ECO:0000313" key="1">
    <source>
        <dbReference type="EMBL" id="EEF12626.1"/>
    </source>
</evidence>
<name>B9D5U9_CAMRE</name>
<protein>
    <submittedName>
        <fullName evidence="1">Uncharacterized protein</fullName>
    </submittedName>
</protein>
<gene>
    <name evidence="1" type="ORF">CAMRE0001_3282</name>
</gene>
<sequence length="43" mass="5358">MSEAQIYLTARLQVWLKRRKFSKKQICKVEKVKFKHKIVKFYK</sequence>